<dbReference type="RefSeq" id="WP_011138158.1">
    <property type="nucleotide sequence ID" value="NC_005090.1"/>
</dbReference>
<keyword evidence="3" id="KW-0560">Oxidoreductase</keyword>
<dbReference type="PANTHER" id="PTHR43255:SF1">
    <property type="entry name" value="IRON-SULFUR-BINDING OXIDOREDUCTASE FADF-RELATED"/>
    <property type="match status" value="1"/>
</dbReference>
<evidence type="ECO:0000256" key="5">
    <source>
        <dbReference type="ARBA" id="ARBA00023014"/>
    </source>
</evidence>
<dbReference type="Proteomes" id="UP000000422">
    <property type="component" value="Chromosome"/>
</dbReference>
<dbReference type="GO" id="GO:0046872">
    <property type="term" value="F:metal ion binding"/>
    <property type="evidence" value="ECO:0007669"/>
    <property type="project" value="UniProtKB-KW"/>
</dbReference>
<dbReference type="SUPFAM" id="SSF46548">
    <property type="entry name" value="alpha-helical ferredoxin"/>
    <property type="match status" value="1"/>
</dbReference>
<keyword evidence="1" id="KW-0004">4Fe-4S</keyword>
<dbReference type="GO" id="GO:0051539">
    <property type="term" value="F:4 iron, 4 sulfur cluster binding"/>
    <property type="evidence" value="ECO:0007669"/>
    <property type="project" value="UniProtKB-KW"/>
</dbReference>
<dbReference type="Pfam" id="PF13183">
    <property type="entry name" value="Fer4_8"/>
    <property type="match status" value="1"/>
</dbReference>
<dbReference type="InterPro" id="IPR017900">
    <property type="entry name" value="4Fe4S_Fe_S_CS"/>
</dbReference>
<evidence type="ECO:0000256" key="4">
    <source>
        <dbReference type="ARBA" id="ARBA00023004"/>
    </source>
</evidence>
<keyword evidence="8" id="KW-1185">Reference proteome</keyword>
<dbReference type="Gene3D" id="3.30.70.20">
    <property type="match status" value="1"/>
</dbReference>
<keyword evidence="4" id="KW-0408">Iron</keyword>
<evidence type="ECO:0000256" key="3">
    <source>
        <dbReference type="ARBA" id="ARBA00023002"/>
    </source>
</evidence>
<organism evidence="8">
    <name type="scientific">Wolinella succinogenes (strain ATCC 29543 / DSM 1740 / CCUG 13145 / JCM 31913 / LMG 7466 / NCTC 11488 / FDC 602W)</name>
    <name type="common">Vibrio succinogenes</name>
    <dbReference type="NCBI Taxonomy" id="273121"/>
    <lineage>
        <taxon>Bacteria</taxon>
        <taxon>Pseudomonadati</taxon>
        <taxon>Campylobacterota</taxon>
        <taxon>Epsilonproteobacteria</taxon>
        <taxon>Campylobacterales</taxon>
        <taxon>Helicobacteraceae</taxon>
        <taxon>Wolinella</taxon>
    </lineage>
</organism>
<dbReference type="AlphaFoldDB" id="Q7MAJ8"/>
<reference evidence="7 8" key="1">
    <citation type="journal article" date="2003" name="Proc. Natl. Acad. Sci. U.S.A.">
        <title>Complete genome sequence and analysis of Wolinella succinogenes.</title>
        <authorList>
            <person name="Baar C."/>
            <person name="Eppinger M."/>
            <person name="Raddatz G."/>
            <person name="Simon JM."/>
            <person name="Lanz C."/>
            <person name="Klimmek O."/>
            <person name="Nandakumar R."/>
            <person name="Gross R."/>
            <person name="Rosinus A."/>
            <person name="Keller H."/>
            <person name="Jagtap P."/>
            <person name="Linke B."/>
            <person name="Meyer F."/>
            <person name="Lederer H."/>
            <person name="Schuster S.C."/>
        </authorList>
    </citation>
    <scope>NUCLEOTIDE SEQUENCE [LARGE SCALE GENOMIC DNA]</scope>
    <source>
        <strain evidence="8">ATCC 29543 / DSM 1740 / CCUG 13145 / JCM 31913 / LMG 7466 / NCTC 11488 / FDC 602W</strain>
    </source>
</reference>
<dbReference type="InterPro" id="IPR051460">
    <property type="entry name" value="HdrC_iron-sulfur_subunit"/>
</dbReference>
<keyword evidence="5" id="KW-0411">Iron-sulfur</keyword>
<evidence type="ECO:0000313" key="7">
    <source>
        <dbReference type="EMBL" id="CAE09358.1"/>
    </source>
</evidence>
<proteinExistence type="predicted"/>
<dbReference type="PANTHER" id="PTHR43255">
    <property type="entry name" value="IRON-SULFUR-BINDING OXIDOREDUCTASE FADF-RELATED-RELATED"/>
    <property type="match status" value="1"/>
</dbReference>
<dbReference type="GO" id="GO:0005886">
    <property type="term" value="C:plasma membrane"/>
    <property type="evidence" value="ECO:0007669"/>
    <property type="project" value="TreeGrafter"/>
</dbReference>
<keyword evidence="2" id="KW-0479">Metal-binding</keyword>
<sequence>MNKEKRMEWSQACIDCKRCVPSCVILRNQERSPKSILENFSQASLDPFTCMECQACKEACPKGIDFGELFIAQKKILTPSSPPLAFKKVLRLQQWNFSPLFSASKGRSPEVAFMPGCALANRSPELIEAILNHLGEHFHSVGYFQHCCGKPLRLIGDEEGFRADFQKSLQALRELSPKLLLTACSNCYTTFKKELPSLDIQPLYGVLEEIPLPRSFTPQPHQPALTLHDPCPSISHPELHRSVRGVLQKAGIPFGEFKNSKEKTLCCGSGGMLGLTHPALAKNQAIHRAKESPTPLILTYCQSCADRLTIGGKKGVHLLEILYQNRLENRPLGFFAKWKNRFLNRWLQRAQRS</sequence>
<dbReference type="EMBL" id="BX571657">
    <property type="protein sequence ID" value="CAE09358.1"/>
    <property type="molecule type" value="Genomic_DNA"/>
</dbReference>
<evidence type="ECO:0000256" key="1">
    <source>
        <dbReference type="ARBA" id="ARBA00022485"/>
    </source>
</evidence>
<feature type="domain" description="4Fe-4S ferredoxin-type" evidence="6">
    <location>
        <begin position="41"/>
        <end position="69"/>
    </location>
</feature>
<evidence type="ECO:0000256" key="2">
    <source>
        <dbReference type="ARBA" id="ARBA00022723"/>
    </source>
</evidence>
<dbReference type="eggNOG" id="COG0247">
    <property type="taxonomic scope" value="Bacteria"/>
</dbReference>
<dbReference type="InterPro" id="IPR004017">
    <property type="entry name" value="Cys_rich_dom"/>
</dbReference>
<protein>
    <submittedName>
        <fullName evidence="7">PUTATIVE IRON-SULFUR BINDING REDUCTASE</fullName>
    </submittedName>
</protein>
<dbReference type="PROSITE" id="PS51379">
    <property type="entry name" value="4FE4S_FER_2"/>
    <property type="match status" value="1"/>
</dbReference>
<dbReference type="Pfam" id="PF02754">
    <property type="entry name" value="CCG"/>
    <property type="match status" value="2"/>
</dbReference>
<name>Q7MAJ8_WOLSU</name>
<dbReference type="STRING" id="273121.WS0199"/>
<dbReference type="PROSITE" id="PS00198">
    <property type="entry name" value="4FE4S_FER_1"/>
    <property type="match status" value="1"/>
</dbReference>
<dbReference type="InterPro" id="IPR017896">
    <property type="entry name" value="4Fe4S_Fe-S-bd"/>
</dbReference>
<accession>Q7MAJ8</accession>
<evidence type="ECO:0000259" key="6">
    <source>
        <dbReference type="PROSITE" id="PS51379"/>
    </source>
</evidence>
<dbReference type="KEGG" id="wsu:WS0199"/>
<gene>
    <name evidence="7" type="primary">glpC</name>
    <name evidence="7" type="ordered locus">WS0199</name>
</gene>
<dbReference type="HOGENOM" id="CLU_023081_3_0_7"/>
<evidence type="ECO:0000313" key="8">
    <source>
        <dbReference type="Proteomes" id="UP000000422"/>
    </source>
</evidence>
<dbReference type="GO" id="GO:0016491">
    <property type="term" value="F:oxidoreductase activity"/>
    <property type="evidence" value="ECO:0007669"/>
    <property type="project" value="UniProtKB-KW"/>
</dbReference>